<evidence type="ECO:0000313" key="4">
    <source>
        <dbReference type="Proteomes" id="UP000647416"/>
    </source>
</evidence>
<feature type="domain" description="S1 motif" evidence="2">
    <location>
        <begin position="6"/>
        <end position="74"/>
    </location>
</feature>
<sequence length="138" mass="15331">MQVEVGKIYEGKVTGITNFGAFVEIGAGATGLVHISEVALEYVKDIREHLKVGETVKVKVTNVDPSGKIGLSIKQAIKQEEASAPKSKRPAEFVWDKKPAGDISFEEKLNKFKQASEEKMHDLKRSMEPKRGSNRKNY</sequence>
<evidence type="ECO:0000313" key="3">
    <source>
        <dbReference type="EMBL" id="MBC8595327.1"/>
    </source>
</evidence>
<keyword evidence="4" id="KW-1185">Reference proteome</keyword>
<name>A0A926FAX7_9FIRM</name>
<proteinExistence type="predicted"/>
<feature type="compositionally biased region" description="Basic and acidic residues" evidence="1">
    <location>
        <begin position="114"/>
        <end position="131"/>
    </location>
</feature>
<dbReference type="Pfam" id="PF00575">
    <property type="entry name" value="S1"/>
    <property type="match status" value="1"/>
</dbReference>
<dbReference type="SUPFAM" id="SSF50249">
    <property type="entry name" value="Nucleic acid-binding proteins"/>
    <property type="match status" value="1"/>
</dbReference>
<dbReference type="AlphaFoldDB" id="A0A926FAX7"/>
<evidence type="ECO:0000256" key="1">
    <source>
        <dbReference type="SAM" id="MobiDB-lite"/>
    </source>
</evidence>
<dbReference type="InterPro" id="IPR012340">
    <property type="entry name" value="NA-bd_OB-fold"/>
</dbReference>
<organism evidence="3 4">
    <name type="scientific">Qingrenia yutianensis</name>
    <dbReference type="NCBI Taxonomy" id="2763676"/>
    <lineage>
        <taxon>Bacteria</taxon>
        <taxon>Bacillati</taxon>
        <taxon>Bacillota</taxon>
        <taxon>Clostridia</taxon>
        <taxon>Eubacteriales</taxon>
        <taxon>Oscillospiraceae</taxon>
        <taxon>Qingrenia</taxon>
    </lineage>
</organism>
<gene>
    <name evidence="3" type="ORF">H8706_00360</name>
</gene>
<dbReference type="PROSITE" id="PS50126">
    <property type="entry name" value="S1"/>
    <property type="match status" value="1"/>
</dbReference>
<dbReference type="InterPro" id="IPR050437">
    <property type="entry name" value="Ribos_protein_bS1-like"/>
</dbReference>
<reference evidence="3" key="1">
    <citation type="submission" date="2020-08" db="EMBL/GenBank/DDBJ databases">
        <title>Genome public.</title>
        <authorList>
            <person name="Liu C."/>
            <person name="Sun Q."/>
        </authorList>
    </citation>
    <scope>NUCLEOTIDE SEQUENCE</scope>
    <source>
        <strain evidence="3">NSJ-50</strain>
    </source>
</reference>
<evidence type="ECO:0000259" key="2">
    <source>
        <dbReference type="PROSITE" id="PS50126"/>
    </source>
</evidence>
<feature type="region of interest" description="Disordered" evidence="1">
    <location>
        <begin position="114"/>
        <end position="138"/>
    </location>
</feature>
<dbReference type="Proteomes" id="UP000647416">
    <property type="component" value="Unassembled WGS sequence"/>
</dbReference>
<accession>A0A926FAX7</accession>
<dbReference type="InterPro" id="IPR003029">
    <property type="entry name" value="S1_domain"/>
</dbReference>
<dbReference type="RefSeq" id="WP_262431050.1">
    <property type="nucleotide sequence ID" value="NZ_JACRTE010000001.1"/>
</dbReference>
<dbReference type="FunFam" id="2.40.50.140:FF:000189">
    <property type="entry name" value="Polyribonucleotide nucleotidyltransferase, putative"/>
    <property type="match status" value="1"/>
</dbReference>
<dbReference type="GO" id="GO:0006412">
    <property type="term" value="P:translation"/>
    <property type="evidence" value="ECO:0007669"/>
    <property type="project" value="TreeGrafter"/>
</dbReference>
<dbReference type="Gene3D" id="2.40.50.140">
    <property type="entry name" value="Nucleic acid-binding proteins"/>
    <property type="match status" value="1"/>
</dbReference>
<dbReference type="SMART" id="SM00316">
    <property type="entry name" value="S1"/>
    <property type="match status" value="1"/>
</dbReference>
<protein>
    <submittedName>
        <fullName evidence="3">S1 RNA-binding domain-containing protein</fullName>
    </submittedName>
</protein>
<dbReference type="PANTHER" id="PTHR10724">
    <property type="entry name" value="30S RIBOSOMAL PROTEIN S1"/>
    <property type="match status" value="1"/>
</dbReference>
<dbReference type="EMBL" id="JACRTE010000001">
    <property type="protein sequence ID" value="MBC8595327.1"/>
    <property type="molecule type" value="Genomic_DNA"/>
</dbReference>
<dbReference type="CDD" id="cd05692">
    <property type="entry name" value="S1_RPS1_repeat_hs4"/>
    <property type="match status" value="1"/>
</dbReference>
<dbReference type="GO" id="GO:0003729">
    <property type="term" value="F:mRNA binding"/>
    <property type="evidence" value="ECO:0007669"/>
    <property type="project" value="TreeGrafter"/>
</dbReference>
<comment type="caution">
    <text evidence="3">The sequence shown here is derived from an EMBL/GenBank/DDBJ whole genome shotgun (WGS) entry which is preliminary data.</text>
</comment>
<dbReference type="GO" id="GO:0003735">
    <property type="term" value="F:structural constituent of ribosome"/>
    <property type="evidence" value="ECO:0007669"/>
    <property type="project" value="TreeGrafter"/>
</dbReference>